<organism evidence="6 7">
    <name type="scientific">Microbacterium soli</name>
    <dbReference type="NCBI Taxonomy" id="446075"/>
    <lineage>
        <taxon>Bacteria</taxon>
        <taxon>Bacillati</taxon>
        <taxon>Actinomycetota</taxon>
        <taxon>Actinomycetes</taxon>
        <taxon>Micrococcales</taxon>
        <taxon>Microbacteriaceae</taxon>
        <taxon>Microbacterium</taxon>
    </lineage>
</organism>
<dbReference type="Proteomes" id="UP001501591">
    <property type="component" value="Unassembled WGS sequence"/>
</dbReference>
<evidence type="ECO:0000256" key="3">
    <source>
        <dbReference type="ARBA" id="ARBA00023125"/>
    </source>
</evidence>
<evidence type="ECO:0000259" key="5">
    <source>
        <dbReference type="Pfam" id="PF03466"/>
    </source>
</evidence>
<evidence type="ECO:0000313" key="6">
    <source>
        <dbReference type="EMBL" id="GAA3940153.1"/>
    </source>
</evidence>
<evidence type="ECO:0000313" key="7">
    <source>
        <dbReference type="Proteomes" id="UP001501591"/>
    </source>
</evidence>
<dbReference type="EMBL" id="BAABCP010000001">
    <property type="protein sequence ID" value="GAA3940153.1"/>
    <property type="molecule type" value="Genomic_DNA"/>
</dbReference>
<comment type="similarity">
    <text evidence="1">Belongs to the LysR transcriptional regulatory family.</text>
</comment>
<evidence type="ECO:0000256" key="2">
    <source>
        <dbReference type="ARBA" id="ARBA00023015"/>
    </source>
</evidence>
<evidence type="ECO:0000256" key="4">
    <source>
        <dbReference type="ARBA" id="ARBA00023163"/>
    </source>
</evidence>
<gene>
    <name evidence="6" type="ORF">GCM10022383_17560</name>
</gene>
<proteinExistence type="inferred from homology"/>
<keyword evidence="4" id="KW-0804">Transcription</keyword>
<protein>
    <recommendedName>
        <fullName evidence="5">LysR substrate-binding domain-containing protein</fullName>
    </recommendedName>
</protein>
<keyword evidence="3" id="KW-0238">DNA-binding</keyword>
<keyword evidence="7" id="KW-1185">Reference proteome</keyword>
<name>A0ABP7N9C0_9MICO</name>
<dbReference type="Pfam" id="PF03466">
    <property type="entry name" value="LysR_substrate"/>
    <property type="match status" value="1"/>
</dbReference>
<feature type="domain" description="LysR substrate-binding" evidence="5">
    <location>
        <begin position="2"/>
        <end position="165"/>
    </location>
</feature>
<keyword evidence="2" id="KW-0805">Transcription regulation</keyword>
<dbReference type="Gene3D" id="3.40.190.10">
    <property type="entry name" value="Periplasmic binding protein-like II"/>
    <property type="match status" value="2"/>
</dbReference>
<comment type="caution">
    <text evidence="6">The sequence shown here is derived from an EMBL/GenBank/DDBJ whole genome shotgun (WGS) entry which is preliminary data.</text>
</comment>
<accession>A0ABP7N9C0</accession>
<reference evidence="7" key="1">
    <citation type="journal article" date="2019" name="Int. J. Syst. Evol. Microbiol.">
        <title>The Global Catalogue of Microorganisms (GCM) 10K type strain sequencing project: providing services to taxonomists for standard genome sequencing and annotation.</title>
        <authorList>
            <consortium name="The Broad Institute Genomics Platform"/>
            <consortium name="The Broad Institute Genome Sequencing Center for Infectious Disease"/>
            <person name="Wu L."/>
            <person name="Ma J."/>
        </authorList>
    </citation>
    <scope>NUCLEOTIDE SEQUENCE [LARGE SCALE GENOMIC DNA]</scope>
    <source>
        <strain evidence="7">JCM 17024</strain>
    </source>
</reference>
<dbReference type="PANTHER" id="PTHR30346:SF0">
    <property type="entry name" value="HCA OPERON TRANSCRIPTIONAL ACTIVATOR HCAR"/>
    <property type="match status" value="1"/>
</dbReference>
<dbReference type="InterPro" id="IPR005119">
    <property type="entry name" value="LysR_subst-bd"/>
</dbReference>
<sequence length="171" mass="18303">MPHVELELVPMSFAEQREQLADVDLAFVRLPLRRTEDLHVIPLYDELPVVVASADSHLMAADELSADDLAGEVLITPADDVLGPLGLATVAPRFPTITTTADAVATVATGVGILVIPMSLARLHQRKDADHRILRGGPTSTVALAWPRDATTPDVETFVGVVRGRTANSSR</sequence>
<evidence type="ECO:0000256" key="1">
    <source>
        <dbReference type="ARBA" id="ARBA00009437"/>
    </source>
</evidence>
<dbReference type="SUPFAM" id="SSF53850">
    <property type="entry name" value="Periplasmic binding protein-like II"/>
    <property type="match status" value="1"/>
</dbReference>
<dbReference type="PANTHER" id="PTHR30346">
    <property type="entry name" value="TRANSCRIPTIONAL DUAL REGULATOR HCAR-RELATED"/>
    <property type="match status" value="1"/>
</dbReference>